<evidence type="ECO:0000256" key="1">
    <source>
        <dbReference type="ARBA" id="ARBA00004323"/>
    </source>
</evidence>
<protein>
    <recommendedName>
        <fullName evidence="5">Glycosyltransferase 61 catalytic domain-containing protein</fullName>
    </recommendedName>
</protein>
<evidence type="ECO:0000313" key="6">
    <source>
        <dbReference type="EMBL" id="KAK6153997.1"/>
    </source>
</evidence>
<keyword evidence="7" id="KW-1185">Reference proteome</keyword>
<dbReference type="InterPro" id="IPR007657">
    <property type="entry name" value="Glycosyltransferase_61"/>
</dbReference>
<comment type="subcellular location">
    <subcellularLocation>
        <location evidence="1">Golgi apparatus membrane</location>
        <topology evidence="1">Single-pass type II membrane protein</topology>
    </subcellularLocation>
</comment>
<sequence length="403" mass="46333">MLIMSTKEISQSQQSYSHDADQNINPIVHNFTNSKSQVYELNGDIRIQGNSSTIFIVSSTLTQQQHNITSWTTVPYARKNDNLAMKKAKKFKIIHQTPQTVPKCTRKFNIPAIVFSTGGYAGNHFHDFTDLLIPLYLTSRQFDKKVIFLVSDKRSWWTSKYRVILENLSKYKIIYIDDESHQVLCFSRMIVGLIAHKELGIDSSEPPHYSMTDFRKFLRSTYSLDREFVNIIIPNRPKLLIVSRKKTRHLTNEGEVADMARRIGFEVVVQEMGWQVSQVAKFVNGFDVMLGVHGAGLTNMVFLPENGVVIQMVPIGLDMLGKYYFRVPAKDMKLRYLEYKVSLNESSLMGKYGEDSEVFRDPVGVRKKGWHGFRSVYLDNQDVTVDLSRFKETLMKALEIVSS</sequence>
<evidence type="ECO:0000259" key="5">
    <source>
        <dbReference type="Pfam" id="PF04577"/>
    </source>
</evidence>
<keyword evidence="4" id="KW-0325">Glycoprotein</keyword>
<dbReference type="Pfam" id="PF04577">
    <property type="entry name" value="Glyco_transf_61"/>
    <property type="match status" value="1"/>
</dbReference>
<keyword evidence="2" id="KW-0328">Glycosyltransferase</keyword>
<organism evidence="6 7">
    <name type="scientific">Rehmannia glutinosa</name>
    <name type="common">Chinese foxglove</name>
    <dbReference type="NCBI Taxonomy" id="99300"/>
    <lineage>
        <taxon>Eukaryota</taxon>
        <taxon>Viridiplantae</taxon>
        <taxon>Streptophyta</taxon>
        <taxon>Embryophyta</taxon>
        <taxon>Tracheophyta</taxon>
        <taxon>Spermatophyta</taxon>
        <taxon>Magnoliopsida</taxon>
        <taxon>eudicotyledons</taxon>
        <taxon>Gunneridae</taxon>
        <taxon>Pentapetalae</taxon>
        <taxon>asterids</taxon>
        <taxon>lamiids</taxon>
        <taxon>Lamiales</taxon>
        <taxon>Orobanchaceae</taxon>
        <taxon>Rehmannieae</taxon>
        <taxon>Rehmannia</taxon>
    </lineage>
</organism>
<evidence type="ECO:0000256" key="4">
    <source>
        <dbReference type="ARBA" id="ARBA00023180"/>
    </source>
</evidence>
<gene>
    <name evidence="6" type="ORF">DH2020_013636</name>
</gene>
<evidence type="ECO:0000256" key="2">
    <source>
        <dbReference type="ARBA" id="ARBA00022676"/>
    </source>
</evidence>
<evidence type="ECO:0000313" key="7">
    <source>
        <dbReference type="Proteomes" id="UP001318860"/>
    </source>
</evidence>
<dbReference type="InterPro" id="IPR049625">
    <property type="entry name" value="Glyco_transf_61_cat"/>
</dbReference>
<accession>A0ABR0X2U3</accession>
<reference evidence="6 7" key="1">
    <citation type="journal article" date="2021" name="Comput. Struct. Biotechnol. J.">
        <title>De novo genome assembly of the potent medicinal plant Rehmannia glutinosa using nanopore technology.</title>
        <authorList>
            <person name="Ma L."/>
            <person name="Dong C."/>
            <person name="Song C."/>
            <person name="Wang X."/>
            <person name="Zheng X."/>
            <person name="Niu Y."/>
            <person name="Chen S."/>
            <person name="Feng W."/>
        </authorList>
    </citation>
    <scope>NUCLEOTIDE SEQUENCE [LARGE SCALE GENOMIC DNA]</scope>
    <source>
        <strain evidence="6">DH-2019</strain>
    </source>
</reference>
<feature type="domain" description="Glycosyltransferase 61 catalytic" evidence="5">
    <location>
        <begin position="152"/>
        <end position="310"/>
    </location>
</feature>
<name>A0ABR0X2U3_REHGL</name>
<evidence type="ECO:0000256" key="3">
    <source>
        <dbReference type="ARBA" id="ARBA00022679"/>
    </source>
</evidence>
<dbReference type="EMBL" id="JABTTQ020000006">
    <property type="protein sequence ID" value="KAK6153997.1"/>
    <property type="molecule type" value="Genomic_DNA"/>
</dbReference>
<keyword evidence="3" id="KW-0808">Transferase</keyword>
<dbReference type="Proteomes" id="UP001318860">
    <property type="component" value="Unassembled WGS sequence"/>
</dbReference>
<comment type="caution">
    <text evidence="6">The sequence shown here is derived from an EMBL/GenBank/DDBJ whole genome shotgun (WGS) entry which is preliminary data.</text>
</comment>
<dbReference type="PANTHER" id="PTHR20961:SF5">
    <property type="entry name" value="GLYCOSYLTRANSFERASE-RELATED"/>
    <property type="match status" value="1"/>
</dbReference>
<dbReference type="PANTHER" id="PTHR20961">
    <property type="entry name" value="GLYCOSYLTRANSFERASE"/>
    <property type="match status" value="1"/>
</dbReference>
<proteinExistence type="predicted"/>